<feature type="region of interest" description="Disordered" evidence="2">
    <location>
        <begin position="41"/>
        <end position="66"/>
    </location>
</feature>
<dbReference type="Proteomes" id="UP001595909">
    <property type="component" value="Unassembled WGS sequence"/>
</dbReference>
<dbReference type="InterPro" id="IPR036625">
    <property type="entry name" value="E3-bd_dom_sf"/>
</dbReference>
<name>A0ABV9RS17_9PSEU</name>
<dbReference type="EMBL" id="JBHSIM010000068">
    <property type="protein sequence ID" value="MFC4836633.1"/>
    <property type="molecule type" value="Genomic_DNA"/>
</dbReference>
<evidence type="ECO:0000256" key="1">
    <source>
        <dbReference type="ARBA" id="ARBA00023125"/>
    </source>
</evidence>
<keyword evidence="1" id="KW-0238">DNA-binding</keyword>
<feature type="region of interest" description="Disordered" evidence="2">
    <location>
        <begin position="1"/>
        <end position="28"/>
    </location>
</feature>
<dbReference type="RefSeq" id="WP_274191171.1">
    <property type="nucleotide sequence ID" value="NZ_BAABHN010000068.1"/>
</dbReference>
<evidence type="ECO:0000313" key="5">
    <source>
        <dbReference type="Proteomes" id="UP001595909"/>
    </source>
</evidence>
<gene>
    <name evidence="4" type="ORF">ACFPEL_29815</name>
</gene>
<comment type="caution">
    <text evidence="4">The sequence shown here is derived from an EMBL/GenBank/DDBJ whole genome shotgun (WGS) entry which is preliminary data.</text>
</comment>
<sequence>MSDDARREPTAPRERHDDDQPVRQGNVHGMVEAARLWARQQGLPVPTNGPLPHEVMAQYKRRQTWE</sequence>
<reference evidence="5" key="1">
    <citation type="journal article" date="2019" name="Int. J. Syst. Evol. Microbiol.">
        <title>The Global Catalogue of Microorganisms (GCM) 10K type strain sequencing project: providing services to taxonomists for standard genome sequencing and annotation.</title>
        <authorList>
            <consortium name="The Broad Institute Genomics Platform"/>
            <consortium name="The Broad Institute Genome Sequencing Center for Infectious Disease"/>
            <person name="Wu L."/>
            <person name="Ma J."/>
        </authorList>
    </citation>
    <scope>NUCLEOTIDE SEQUENCE [LARGE SCALE GENOMIC DNA]</scope>
    <source>
        <strain evidence="5">CCUG 50347</strain>
    </source>
</reference>
<evidence type="ECO:0000259" key="3">
    <source>
        <dbReference type="Pfam" id="PF23359"/>
    </source>
</evidence>
<proteinExistence type="predicted"/>
<dbReference type="Gene3D" id="4.10.320.10">
    <property type="entry name" value="E3-binding domain"/>
    <property type="match status" value="1"/>
</dbReference>
<feature type="domain" description="Lsr2 DNA-binding" evidence="3">
    <location>
        <begin position="33"/>
        <end position="60"/>
    </location>
</feature>
<dbReference type="Pfam" id="PF23359">
    <property type="entry name" value="Lsr2_DNA-bd"/>
    <property type="match status" value="1"/>
</dbReference>
<evidence type="ECO:0000313" key="4">
    <source>
        <dbReference type="EMBL" id="MFC4836633.1"/>
    </source>
</evidence>
<evidence type="ECO:0000256" key="2">
    <source>
        <dbReference type="SAM" id="MobiDB-lite"/>
    </source>
</evidence>
<feature type="compositionally biased region" description="Basic and acidic residues" evidence="2">
    <location>
        <begin position="1"/>
        <end position="21"/>
    </location>
</feature>
<accession>A0ABV9RS17</accession>
<keyword evidence="5" id="KW-1185">Reference proteome</keyword>
<organism evidence="4 5">
    <name type="scientific">Actinomycetospora chibensis</name>
    <dbReference type="NCBI Taxonomy" id="663606"/>
    <lineage>
        <taxon>Bacteria</taxon>
        <taxon>Bacillati</taxon>
        <taxon>Actinomycetota</taxon>
        <taxon>Actinomycetes</taxon>
        <taxon>Pseudonocardiales</taxon>
        <taxon>Pseudonocardiaceae</taxon>
        <taxon>Actinomycetospora</taxon>
    </lineage>
</organism>
<dbReference type="InterPro" id="IPR055370">
    <property type="entry name" value="Lsr2_DNA-bd"/>
</dbReference>
<protein>
    <recommendedName>
        <fullName evidence="3">Lsr2 DNA-binding domain-containing protein</fullName>
    </recommendedName>
</protein>